<evidence type="ECO:0000259" key="7">
    <source>
        <dbReference type="PROSITE" id="PS50097"/>
    </source>
</evidence>
<keyword evidence="9" id="KW-0407">Ion channel</keyword>
<keyword evidence="2 4" id="KW-0863">Zinc-finger</keyword>
<accession>M0QSM4</accession>
<proteinExistence type="predicted"/>
<evidence type="ECO:0000256" key="4">
    <source>
        <dbReference type="PROSITE-ProRule" id="PRU00322"/>
    </source>
</evidence>
<keyword evidence="10" id="KW-1185">Reference proteome</keyword>
<dbReference type="GO" id="GO:0034220">
    <property type="term" value="P:monoatomic ion transmembrane transport"/>
    <property type="evidence" value="ECO:0007669"/>
    <property type="project" value="UniProtKB-KW"/>
</dbReference>
<dbReference type="EMBL" id="KB008043">
    <property type="protein sequence ID" value="ELR14880.1"/>
    <property type="molecule type" value="Genomic_DNA"/>
</dbReference>
<keyword evidence="3" id="KW-0862">Zinc</keyword>
<dbReference type="SUPFAM" id="SSF90209">
    <property type="entry name" value="Ran binding protein zinc finger-like"/>
    <property type="match status" value="1"/>
</dbReference>
<dbReference type="VEuPathDB" id="AmoebaDB:ACA1_131050"/>
<dbReference type="GeneID" id="14915472"/>
<dbReference type="Gene3D" id="2.30.30.380">
    <property type="entry name" value="Zn-finger domain of Sec23/24"/>
    <property type="match status" value="1"/>
</dbReference>
<reference evidence="9 10" key="1">
    <citation type="journal article" date="2013" name="Genome Biol.">
        <title>Genome of Acanthamoeba castellanii highlights extensive lateral gene transfer and early evolution of tyrosine kinase signaling.</title>
        <authorList>
            <person name="Clarke M."/>
            <person name="Lohan A.J."/>
            <person name="Liu B."/>
            <person name="Lagkouvardos I."/>
            <person name="Roy S."/>
            <person name="Zafar N."/>
            <person name="Bertelli C."/>
            <person name="Schilde C."/>
            <person name="Kianianmomeni A."/>
            <person name="Burglin T.R."/>
            <person name="Frech C."/>
            <person name="Turcotte B."/>
            <person name="Kopec K.O."/>
            <person name="Synnott J.M."/>
            <person name="Choo C."/>
            <person name="Paponov I."/>
            <person name="Finkler A."/>
            <person name="Soon Heng Tan C."/>
            <person name="Hutchins A.P."/>
            <person name="Weinmeier T."/>
            <person name="Rattei T."/>
            <person name="Chu J.S."/>
            <person name="Gimenez G."/>
            <person name="Irimia M."/>
            <person name="Rigden D.J."/>
            <person name="Fitzpatrick D.A."/>
            <person name="Lorenzo-Morales J."/>
            <person name="Bateman A."/>
            <person name="Chiu C.H."/>
            <person name="Tang P."/>
            <person name="Hegemann P."/>
            <person name="Fromm H."/>
            <person name="Raoult D."/>
            <person name="Greub G."/>
            <person name="Miranda-Saavedra D."/>
            <person name="Chen N."/>
            <person name="Nash P."/>
            <person name="Ginger M.L."/>
            <person name="Horn M."/>
            <person name="Schaap P."/>
            <person name="Caler L."/>
            <person name="Loftus B."/>
        </authorList>
    </citation>
    <scope>NUCLEOTIDE SEQUENCE [LARGE SCALE GENOMIC DNA]</scope>
    <source>
        <strain evidence="9 10">Neff</strain>
    </source>
</reference>
<dbReference type="RefSeq" id="XP_004336893.1">
    <property type="nucleotide sequence ID" value="XM_004336845.1"/>
</dbReference>
<protein>
    <submittedName>
        <fullName evidence="9">K+ channel tetramerisation subfamily protein</fullName>
    </submittedName>
</protein>
<dbReference type="Gene3D" id="3.30.710.10">
    <property type="entry name" value="Potassium Channel Kv1.1, Chain A"/>
    <property type="match status" value="1"/>
</dbReference>
<keyword evidence="5" id="KW-0175">Coiled coil</keyword>
<feature type="compositionally biased region" description="Basic and acidic residues" evidence="6">
    <location>
        <begin position="184"/>
        <end position="198"/>
    </location>
</feature>
<feature type="region of interest" description="Disordered" evidence="6">
    <location>
        <begin position="179"/>
        <end position="214"/>
    </location>
</feature>
<organism evidence="9 10">
    <name type="scientific">Acanthamoeba castellanii (strain ATCC 30010 / Neff)</name>
    <dbReference type="NCBI Taxonomy" id="1257118"/>
    <lineage>
        <taxon>Eukaryota</taxon>
        <taxon>Amoebozoa</taxon>
        <taxon>Discosea</taxon>
        <taxon>Longamoebia</taxon>
        <taxon>Centramoebida</taxon>
        <taxon>Acanthamoebidae</taxon>
        <taxon>Acanthamoeba</taxon>
    </lineage>
</organism>
<feature type="region of interest" description="Disordered" evidence="6">
    <location>
        <begin position="75"/>
        <end position="125"/>
    </location>
</feature>
<dbReference type="SUPFAM" id="SSF54695">
    <property type="entry name" value="POZ domain"/>
    <property type="match status" value="1"/>
</dbReference>
<dbReference type="InterPro" id="IPR036443">
    <property type="entry name" value="Znf_RanBP2_sf"/>
</dbReference>
<keyword evidence="9" id="KW-0406">Ion transport</keyword>
<dbReference type="InterPro" id="IPR003131">
    <property type="entry name" value="T1-type_BTB"/>
</dbReference>
<dbReference type="InterPro" id="IPR001876">
    <property type="entry name" value="Znf_RanBP2"/>
</dbReference>
<dbReference type="AlphaFoldDB" id="M0QSM4"/>
<evidence type="ECO:0000256" key="3">
    <source>
        <dbReference type="ARBA" id="ARBA00022833"/>
    </source>
</evidence>
<dbReference type="OrthoDB" id="2414723at2759"/>
<dbReference type="PROSITE" id="PS50199">
    <property type="entry name" value="ZF_RANBP2_2"/>
    <property type="match status" value="1"/>
</dbReference>
<dbReference type="PROSITE" id="PS50097">
    <property type="entry name" value="BTB"/>
    <property type="match status" value="1"/>
</dbReference>
<keyword evidence="1" id="KW-0479">Metal-binding</keyword>
<gene>
    <name evidence="9" type="ORF">ACA1_131050</name>
</gene>
<sequence>MEKIYREGGRKKKRVNAHRSRPILFEAESEEEEEFELEVEVNNPKKNWTCAACTFRNKYSSSFCTLCHQDRYQQSESSQEEEEEQGALQSELRTVRQRLVPKKKPDHNPFRAKKRALDSPPSTPKKALVRLATAKATTTTTATVTSPFVFGAPPSLSSTTPGGLFGVFDSSKMVIKFTGGSENETMKQEKKEKEKNKEEEEVEESTSDKEQHKGAQAVYELSVPELEKQIKTLDLSLVSVNATKADLTERLTSVEAQITDLTDRKTLLQALVKIRKDNERLEKEANRAQQRRTEVEDAIAQARRELEALSLERDQRTEELERVKQEKIEIKQLAAKKKEVEDLASELESRKTAADALRARLEEAETTLAADRESLDEERQALAEEKLKMNNLQEFASRKVKLNVGGTYFQTSLTTLTQVPSMFSAMFSGKYRMEADEDGCYFIDRDPTHFRYVLNFLRDSRIEVPVEGSKALVRELLAEAEFYQVEGLIALLAPDDHDAASGGGAPPFAFTFSSSTPPPSAFSFFWFIATAAHAC</sequence>
<feature type="domain" description="BTB" evidence="7">
    <location>
        <begin position="398"/>
        <end position="466"/>
    </location>
</feature>
<dbReference type="GO" id="GO:0051260">
    <property type="term" value="P:protein homooligomerization"/>
    <property type="evidence" value="ECO:0007669"/>
    <property type="project" value="InterPro"/>
</dbReference>
<evidence type="ECO:0000259" key="8">
    <source>
        <dbReference type="PROSITE" id="PS50199"/>
    </source>
</evidence>
<dbReference type="InterPro" id="IPR045068">
    <property type="entry name" value="BACURD1-3"/>
</dbReference>
<evidence type="ECO:0000313" key="9">
    <source>
        <dbReference type="EMBL" id="ELR14880.1"/>
    </source>
</evidence>
<dbReference type="InterPro" id="IPR000210">
    <property type="entry name" value="BTB/POZ_dom"/>
</dbReference>
<evidence type="ECO:0000256" key="2">
    <source>
        <dbReference type="ARBA" id="ARBA00022771"/>
    </source>
</evidence>
<dbReference type="SMART" id="SM00225">
    <property type="entry name" value="BTB"/>
    <property type="match status" value="1"/>
</dbReference>
<dbReference type="GO" id="GO:0008270">
    <property type="term" value="F:zinc ion binding"/>
    <property type="evidence" value="ECO:0007669"/>
    <property type="project" value="UniProtKB-KW"/>
</dbReference>
<name>M0QSM4_ACACF</name>
<evidence type="ECO:0000313" key="10">
    <source>
        <dbReference type="Proteomes" id="UP000011083"/>
    </source>
</evidence>
<dbReference type="PROSITE" id="PS01358">
    <property type="entry name" value="ZF_RANBP2_1"/>
    <property type="match status" value="1"/>
</dbReference>
<feature type="coiled-coil region" evidence="5">
    <location>
        <begin position="244"/>
        <end position="395"/>
    </location>
</feature>
<dbReference type="Proteomes" id="UP000011083">
    <property type="component" value="Unassembled WGS sequence"/>
</dbReference>
<evidence type="ECO:0000256" key="6">
    <source>
        <dbReference type="SAM" id="MobiDB-lite"/>
    </source>
</evidence>
<evidence type="ECO:0000256" key="1">
    <source>
        <dbReference type="ARBA" id="ARBA00022723"/>
    </source>
</evidence>
<dbReference type="KEGG" id="acan:ACA1_131050"/>
<feature type="compositionally biased region" description="Basic residues" evidence="6">
    <location>
        <begin position="95"/>
        <end position="114"/>
    </location>
</feature>
<dbReference type="PANTHER" id="PTHR11145:SF8">
    <property type="entry name" value="RE57120P"/>
    <property type="match status" value="1"/>
</dbReference>
<keyword evidence="9" id="KW-0813">Transport</keyword>
<dbReference type="InterPro" id="IPR011333">
    <property type="entry name" value="SKP1/BTB/POZ_sf"/>
</dbReference>
<dbReference type="PANTHER" id="PTHR11145">
    <property type="entry name" value="BTB/POZ DOMAIN-CONTAINING ADAPTER FOR CUL3-MEDIATED RHOA DEGRADATION PROTEIN FAMILY MEMBER"/>
    <property type="match status" value="1"/>
</dbReference>
<dbReference type="Pfam" id="PF02214">
    <property type="entry name" value="BTB_2"/>
    <property type="match status" value="1"/>
</dbReference>
<feature type="domain" description="RanBP2-type" evidence="8">
    <location>
        <begin position="44"/>
        <end position="73"/>
    </location>
</feature>
<evidence type="ECO:0000256" key="5">
    <source>
        <dbReference type="SAM" id="Coils"/>
    </source>
</evidence>